<dbReference type="EMBL" id="JARBHB010000003">
    <property type="protein sequence ID" value="KAJ8889410.1"/>
    <property type="molecule type" value="Genomic_DNA"/>
</dbReference>
<proteinExistence type="predicted"/>
<comment type="caution">
    <text evidence="1">The sequence shown here is derived from an EMBL/GenBank/DDBJ whole genome shotgun (WGS) entry which is preliminary data.</text>
</comment>
<keyword evidence="2" id="KW-1185">Reference proteome</keyword>
<evidence type="ECO:0000313" key="1">
    <source>
        <dbReference type="EMBL" id="KAJ8889410.1"/>
    </source>
</evidence>
<organism evidence="1 2">
    <name type="scientific">Dryococelus australis</name>
    <dbReference type="NCBI Taxonomy" id="614101"/>
    <lineage>
        <taxon>Eukaryota</taxon>
        <taxon>Metazoa</taxon>
        <taxon>Ecdysozoa</taxon>
        <taxon>Arthropoda</taxon>
        <taxon>Hexapoda</taxon>
        <taxon>Insecta</taxon>
        <taxon>Pterygota</taxon>
        <taxon>Neoptera</taxon>
        <taxon>Polyneoptera</taxon>
        <taxon>Phasmatodea</taxon>
        <taxon>Verophasmatodea</taxon>
        <taxon>Anareolatae</taxon>
        <taxon>Phasmatidae</taxon>
        <taxon>Eurycanthinae</taxon>
        <taxon>Dryococelus</taxon>
    </lineage>
</organism>
<protein>
    <submittedName>
        <fullName evidence="1">Uncharacterized protein</fullName>
    </submittedName>
</protein>
<name>A0ABQ9HYF2_9NEOP</name>
<accession>A0ABQ9HYF2</accession>
<sequence>MQHVNPFLNPVMSQERFLYSQTLLTYLNLPGFESSSSEKIQITCIQKLLDMSLQDLKFTFKFSQQYVNVSRTQ</sequence>
<gene>
    <name evidence="1" type="ORF">PR048_008909</name>
</gene>
<dbReference type="Proteomes" id="UP001159363">
    <property type="component" value="Chromosome 3"/>
</dbReference>
<reference evidence="1 2" key="1">
    <citation type="submission" date="2023-02" db="EMBL/GenBank/DDBJ databases">
        <title>LHISI_Scaffold_Assembly.</title>
        <authorList>
            <person name="Stuart O.P."/>
            <person name="Cleave R."/>
            <person name="Magrath M.J.L."/>
            <person name="Mikheyev A.S."/>
        </authorList>
    </citation>
    <scope>NUCLEOTIDE SEQUENCE [LARGE SCALE GENOMIC DNA]</scope>
    <source>
        <strain evidence="1">Daus_M_001</strain>
        <tissue evidence="1">Leg muscle</tissue>
    </source>
</reference>
<evidence type="ECO:0000313" key="2">
    <source>
        <dbReference type="Proteomes" id="UP001159363"/>
    </source>
</evidence>